<sequence>MARRASSSRRCEVEMTADRAGTAHVRQLLGAYVLDALDAGECVTVSRHLQRCDGCAGAYVEVAEASAILGLLDEEDLLE</sequence>
<evidence type="ECO:0000256" key="1">
    <source>
        <dbReference type="ARBA" id="ARBA00023015"/>
    </source>
</evidence>
<name>A0A7J0CFW3_9ACTN</name>
<evidence type="ECO:0000259" key="3">
    <source>
        <dbReference type="Pfam" id="PF13490"/>
    </source>
</evidence>
<keyword evidence="2" id="KW-0804">Transcription</keyword>
<comment type="caution">
    <text evidence="4">The sequence shown here is derived from an EMBL/GenBank/DDBJ whole genome shotgun (WGS) entry which is preliminary data.</text>
</comment>
<keyword evidence="5" id="KW-1185">Reference proteome</keyword>
<accession>A0A7J0CFW3</accession>
<gene>
    <name evidence="4" type="ORF">Sfulv_54850</name>
</gene>
<reference evidence="4 5" key="1">
    <citation type="submission" date="2020-05" db="EMBL/GenBank/DDBJ databases">
        <title>Whole genome shotgun sequence of Streptomyces fulvorobeus NBRC 15897.</title>
        <authorList>
            <person name="Komaki H."/>
            <person name="Tamura T."/>
        </authorList>
    </citation>
    <scope>NUCLEOTIDE SEQUENCE [LARGE SCALE GENOMIC DNA]</scope>
    <source>
        <strain evidence="4 5">NBRC 15897</strain>
    </source>
</reference>
<organism evidence="4 5">
    <name type="scientific">Streptomyces fulvorobeus</name>
    <dbReference type="NCBI Taxonomy" id="284028"/>
    <lineage>
        <taxon>Bacteria</taxon>
        <taxon>Bacillati</taxon>
        <taxon>Actinomycetota</taxon>
        <taxon>Actinomycetes</taxon>
        <taxon>Kitasatosporales</taxon>
        <taxon>Streptomycetaceae</taxon>
        <taxon>Streptomyces</taxon>
    </lineage>
</organism>
<dbReference type="InterPro" id="IPR027383">
    <property type="entry name" value="Znf_put"/>
</dbReference>
<evidence type="ECO:0000313" key="5">
    <source>
        <dbReference type="Proteomes" id="UP000498980"/>
    </source>
</evidence>
<proteinExistence type="predicted"/>
<protein>
    <recommendedName>
        <fullName evidence="3">Putative zinc-finger domain-containing protein</fullName>
    </recommendedName>
</protein>
<keyword evidence="1" id="KW-0805">Transcription regulation</keyword>
<dbReference type="Gene3D" id="1.10.10.1320">
    <property type="entry name" value="Anti-sigma factor, zinc-finger domain"/>
    <property type="match status" value="1"/>
</dbReference>
<dbReference type="Proteomes" id="UP000498980">
    <property type="component" value="Unassembled WGS sequence"/>
</dbReference>
<feature type="domain" description="Putative zinc-finger" evidence="3">
    <location>
        <begin position="24"/>
        <end position="56"/>
    </location>
</feature>
<dbReference type="InterPro" id="IPR041916">
    <property type="entry name" value="Anti_sigma_zinc_sf"/>
</dbReference>
<evidence type="ECO:0000256" key="2">
    <source>
        <dbReference type="ARBA" id="ARBA00023163"/>
    </source>
</evidence>
<dbReference type="AlphaFoldDB" id="A0A7J0CFW3"/>
<evidence type="ECO:0000313" key="4">
    <source>
        <dbReference type="EMBL" id="GFN00675.1"/>
    </source>
</evidence>
<dbReference type="Pfam" id="PF13490">
    <property type="entry name" value="zf-HC2"/>
    <property type="match status" value="1"/>
</dbReference>
<dbReference type="EMBL" id="BLWC01000001">
    <property type="protein sequence ID" value="GFN00675.1"/>
    <property type="molecule type" value="Genomic_DNA"/>
</dbReference>